<organism evidence="3 4">
    <name type="scientific">Apiospora marii</name>
    <dbReference type="NCBI Taxonomy" id="335849"/>
    <lineage>
        <taxon>Eukaryota</taxon>
        <taxon>Fungi</taxon>
        <taxon>Dikarya</taxon>
        <taxon>Ascomycota</taxon>
        <taxon>Pezizomycotina</taxon>
        <taxon>Sordariomycetes</taxon>
        <taxon>Xylariomycetidae</taxon>
        <taxon>Amphisphaeriales</taxon>
        <taxon>Apiosporaceae</taxon>
        <taxon>Apiospora</taxon>
    </lineage>
</organism>
<feature type="chain" id="PRO_5046931917" evidence="2">
    <location>
        <begin position="21"/>
        <end position="612"/>
    </location>
</feature>
<keyword evidence="4" id="KW-1185">Reference proteome</keyword>
<dbReference type="InterPro" id="IPR048508">
    <property type="entry name" value="LDL"/>
</dbReference>
<comment type="caution">
    <text evidence="3">The sequence shown here is derived from an EMBL/GenBank/DDBJ whole genome shotgun (WGS) entry which is preliminary data.</text>
</comment>
<accession>A0ABR1SHQ3</accession>
<evidence type="ECO:0000256" key="2">
    <source>
        <dbReference type="SAM" id="SignalP"/>
    </source>
</evidence>
<protein>
    <submittedName>
        <fullName evidence="3">Uncharacterized protein</fullName>
    </submittedName>
</protein>
<reference evidence="3 4" key="1">
    <citation type="submission" date="2023-01" db="EMBL/GenBank/DDBJ databases">
        <title>Analysis of 21 Apiospora genomes using comparative genomics revels a genus with tremendous synthesis potential of carbohydrate active enzymes and secondary metabolites.</title>
        <authorList>
            <person name="Sorensen T."/>
        </authorList>
    </citation>
    <scope>NUCLEOTIDE SEQUENCE [LARGE SCALE GENOMIC DNA]</scope>
    <source>
        <strain evidence="3 4">CBS 20057</strain>
    </source>
</reference>
<gene>
    <name evidence="3" type="ORF">PG991_003268</name>
</gene>
<evidence type="ECO:0000313" key="4">
    <source>
        <dbReference type="Proteomes" id="UP001396898"/>
    </source>
</evidence>
<feature type="signal peptide" evidence="2">
    <location>
        <begin position="1"/>
        <end position="20"/>
    </location>
</feature>
<dbReference type="Proteomes" id="UP001396898">
    <property type="component" value="Unassembled WGS sequence"/>
</dbReference>
<feature type="region of interest" description="Disordered" evidence="1">
    <location>
        <begin position="232"/>
        <end position="275"/>
    </location>
</feature>
<dbReference type="EMBL" id="JAQQWI010000006">
    <property type="protein sequence ID" value="KAK8033870.1"/>
    <property type="molecule type" value="Genomic_DNA"/>
</dbReference>
<proteinExistence type="predicted"/>
<evidence type="ECO:0000313" key="3">
    <source>
        <dbReference type="EMBL" id="KAK8033870.1"/>
    </source>
</evidence>
<evidence type="ECO:0000256" key="1">
    <source>
        <dbReference type="SAM" id="MobiDB-lite"/>
    </source>
</evidence>
<dbReference type="Pfam" id="PF21691">
    <property type="entry name" value="LDL"/>
    <property type="match status" value="1"/>
</dbReference>
<name>A0ABR1SHQ3_9PEZI</name>
<keyword evidence="2" id="KW-0732">Signal</keyword>
<feature type="region of interest" description="Disordered" evidence="1">
    <location>
        <begin position="381"/>
        <end position="401"/>
    </location>
</feature>
<sequence length="612" mass="66331">MHFSTSLLPIAALLASKAYGAECYAQDGGPRCVTRDEIYNARQDYCGNNLWQQCGSKKYTGINGYRSSIAAVNVPAQKQCYDGINDVIVQCFGKRNGGSFSVGDWNTSGRRPLRGPSTLLVRPHDLHHPLARDRVLPERGPVPIRHRERSLLANLLVRIAGYVREKRMGLVERGIAPPSALLPDLLAQLPLPPPPPLLYLFPIHRPPLRGNTLRDPPPLLQLDRLALSETASKKSFQAHPPAVRPAAEGLAVDELDPAQRPRRPRPLGDEEGEVGGHDAVLQPQLAEAPGVAAAVRGDGTAGGVDQPVLLRVVTGRPKSAAHRAAGVRRQHQPAQRRRVAVQVAVEVVGQVAQKRRVARARHGAAVRVPPHAELERLEAAQEVRPGRPPGPWARFDGRQVPGHKTTDVGVLGQRLPHGGQAGAPPLVRLGVRQVKVDCIAPVVEFEVPCLLPCVVKLVARLDSVGVGSRREPDGDGYYGGQGLARQQLALHPELSNRQSTPLSRTSIPHDSKNQLGISGMPPAPIPQASSQCRYANNRVLLDPRRQVVCPNPPVRLYDIHQLLARRRVFSRIGAVQGDVIPVEPPLGHLAAPDIRKNELGLVEDIAVAFVGM</sequence>